<reference evidence="2 3" key="1">
    <citation type="submission" date="2014-08" db="EMBL/GenBank/DDBJ databases">
        <title>Genomic and Phenotypic Diversity of Colwellia psychrerythraea strains from Disparate Marine Basins.</title>
        <authorList>
            <person name="Techtmann S.M."/>
            <person name="Stelling S.C."/>
            <person name="Utturkar S.M."/>
            <person name="Alshibli N."/>
            <person name="Harris A."/>
            <person name="Brown S.D."/>
            <person name="Hazen T.C."/>
        </authorList>
    </citation>
    <scope>NUCLEOTIDE SEQUENCE [LARGE SCALE GENOMIC DNA]</scope>
    <source>
        <strain evidence="2 3">GAB14E</strain>
    </source>
</reference>
<accession>A0A099KTJ6</accession>
<dbReference type="Pfam" id="PF07978">
    <property type="entry name" value="NIPSNAP"/>
    <property type="match status" value="1"/>
</dbReference>
<organism evidence="2 3">
    <name type="scientific">Colwellia psychrerythraea</name>
    <name type="common">Vibrio psychroerythus</name>
    <dbReference type="NCBI Taxonomy" id="28229"/>
    <lineage>
        <taxon>Bacteria</taxon>
        <taxon>Pseudomonadati</taxon>
        <taxon>Pseudomonadota</taxon>
        <taxon>Gammaproteobacteria</taxon>
        <taxon>Alteromonadales</taxon>
        <taxon>Colwelliaceae</taxon>
        <taxon>Colwellia</taxon>
    </lineage>
</organism>
<sequence length="101" mass="11729">MITCYLNYVIDPYKTKEFEHYAKLWIPLVNKFGGNHHGYFLPSEGANNKALALFSFSSLAAYEEYRTKSLSDSECISAFKYAEDTKCILSYERSFFRPVLE</sequence>
<protein>
    <submittedName>
        <fullName evidence="2">NIPSNAP family containing protein</fullName>
    </submittedName>
</protein>
<comment type="caution">
    <text evidence="2">The sequence shown here is derived from an EMBL/GenBank/DDBJ whole genome shotgun (WGS) entry which is preliminary data.</text>
</comment>
<feature type="domain" description="NIPSNAP" evidence="1">
    <location>
        <begin position="8"/>
        <end position="99"/>
    </location>
</feature>
<name>A0A099KTJ6_COLPS</name>
<gene>
    <name evidence="2" type="ORF">GAB14E_2436</name>
</gene>
<dbReference type="Proteomes" id="UP000029868">
    <property type="component" value="Unassembled WGS sequence"/>
</dbReference>
<dbReference type="Gene3D" id="3.30.70.100">
    <property type="match status" value="1"/>
</dbReference>
<evidence type="ECO:0000313" key="3">
    <source>
        <dbReference type="Proteomes" id="UP000029868"/>
    </source>
</evidence>
<dbReference type="InterPro" id="IPR012577">
    <property type="entry name" value="NIPSNAP"/>
</dbReference>
<proteinExistence type="predicted"/>
<dbReference type="OrthoDB" id="9798776at2"/>
<dbReference type="RefSeq" id="WP_033082100.1">
    <property type="nucleotide sequence ID" value="NZ_JQEC01000021.1"/>
</dbReference>
<dbReference type="PATRIC" id="fig|28229.3.peg.2058"/>
<dbReference type="AlphaFoldDB" id="A0A099KTJ6"/>
<dbReference type="InterPro" id="IPR011008">
    <property type="entry name" value="Dimeric_a/b-barrel"/>
</dbReference>
<dbReference type="EMBL" id="JQEC01000021">
    <property type="protein sequence ID" value="KGJ93881.1"/>
    <property type="molecule type" value="Genomic_DNA"/>
</dbReference>
<evidence type="ECO:0000313" key="2">
    <source>
        <dbReference type="EMBL" id="KGJ93881.1"/>
    </source>
</evidence>
<evidence type="ECO:0000259" key="1">
    <source>
        <dbReference type="Pfam" id="PF07978"/>
    </source>
</evidence>
<dbReference type="SUPFAM" id="SSF54909">
    <property type="entry name" value="Dimeric alpha+beta barrel"/>
    <property type="match status" value="1"/>
</dbReference>